<reference evidence="1" key="1">
    <citation type="submission" date="2020-08" db="EMBL/GenBank/DDBJ databases">
        <title>Multicomponent nature underlies the extraordinary mechanical properties of spider dragline silk.</title>
        <authorList>
            <person name="Kono N."/>
            <person name="Nakamura H."/>
            <person name="Mori M."/>
            <person name="Yoshida Y."/>
            <person name="Ohtoshi R."/>
            <person name="Malay A.D."/>
            <person name="Moran D.A.P."/>
            <person name="Tomita M."/>
            <person name="Numata K."/>
            <person name="Arakawa K."/>
        </authorList>
    </citation>
    <scope>NUCLEOTIDE SEQUENCE</scope>
</reference>
<organism evidence="1 2">
    <name type="scientific">Trichonephila inaurata madagascariensis</name>
    <dbReference type="NCBI Taxonomy" id="2747483"/>
    <lineage>
        <taxon>Eukaryota</taxon>
        <taxon>Metazoa</taxon>
        <taxon>Ecdysozoa</taxon>
        <taxon>Arthropoda</taxon>
        <taxon>Chelicerata</taxon>
        <taxon>Arachnida</taxon>
        <taxon>Araneae</taxon>
        <taxon>Araneomorphae</taxon>
        <taxon>Entelegynae</taxon>
        <taxon>Araneoidea</taxon>
        <taxon>Nephilidae</taxon>
        <taxon>Trichonephila</taxon>
        <taxon>Trichonephila inaurata</taxon>
    </lineage>
</organism>
<name>A0A8X6WPI2_9ARAC</name>
<protein>
    <submittedName>
        <fullName evidence="1">Uncharacterized protein</fullName>
    </submittedName>
</protein>
<dbReference type="AlphaFoldDB" id="A0A8X6WPI2"/>
<accession>A0A8X6WPI2</accession>
<keyword evidence="2" id="KW-1185">Reference proteome</keyword>
<dbReference type="OrthoDB" id="6432951at2759"/>
<sequence>MNISSCYPTLNPSQILQNEAFHSYHLTLEIIIKELICSALNLAVKQGWLNNTKTSEPPQNNVHPWIIISQEEANKCGLDMIGSFPKLKKIVSENGFTCPNHTSILLLVEPLQPMFTLSISPRHLLGEE</sequence>
<dbReference type="EMBL" id="BMAV01001084">
    <property type="protein sequence ID" value="GFY38810.1"/>
    <property type="molecule type" value="Genomic_DNA"/>
</dbReference>
<proteinExistence type="predicted"/>
<evidence type="ECO:0000313" key="2">
    <source>
        <dbReference type="Proteomes" id="UP000886998"/>
    </source>
</evidence>
<comment type="caution">
    <text evidence="1">The sequence shown here is derived from an EMBL/GenBank/DDBJ whole genome shotgun (WGS) entry which is preliminary data.</text>
</comment>
<dbReference type="Proteomes" id="UP000886998">
    <property type="component" value="Unassembled WGS sequence"/>
</dbReference>
<evidence type="ECO:0000313" key="1">
    <source>
        <dbReference type="EMBL" id="GFY38810.1"/>
    </source>
</evidence>
<gene>
    <name evidence="1" type="ORF">TNIN_64671</name>
</gene>